<evidence type="ECO:0000313" key="2">
    <source>
        <dbReference type="Proteomes" id="UP000248291"/>
    </source>
</evidence>
<gene>
    <name evidence="1" type="ORF">KPSA3_02798</name>
</gene>
<organism evidence="1 2">
    <name type="scientific">Pseudomonas syringae pv. actinidiae</name>
    <dbReference type="NCBI Taxonomy" id="103796"/>
    <lineage>
        <taxon>Bacteria</taxon>
        <taxon>Pseudomonadati</taxon>
        <taxon>Pseudomonadota</taxon>
        <taxon>Gammaproteobacteria</taxon>
        <taxon>Pseudomonadales</taxon>
        <taxon>Pseudomonadaceae</taxon>
        <taxon>Pseudomonas</taxon>
        <taxon>Pseudomonas syringae</taxon>
    </lineage>
</organism>
<dbReference type="Proteomes" id="UP000248291">
    <property type="component" value="Unassembled WGS sequence"/>
</dbReference>
<sequence>MLNSLLKLCATYLAIRADERQRIVPRGPEKIGNFVGGHRR</sequence>
<evidence type="ECO:0000313" key="1">
    <source>
        <dbReference type="EMBL" id="GBH16841.1"/>
    </source>
</evidence>
<reference evidence="1 2" key="1">
    <citation type="submission" date="2018-04" db="EMBL/GenBank/DDBJ databases">
        <title>Draft genome sequence of Pseudomonas syringae pv. actinidiae biovar 3 strains isolated from kiwifruit in Kagawa prefecture.</title>
        <authorList>
            <person name="Tabuchi M."/>
            <person name="Saito M."/>
            <person name="Fujiwara S."/>
            <person name="Sasa N."/>
            <person name="Akimitsu K."/>
            <person name="Gomi K."/>
            <person name="Konishi-Sugita S."/>
            <person name="Hamano K."/>
            <person name="Kataoka I."/>
        </authorList>
    </citation>
    <scope>NUCLEOTIDE SEQUENCE [LARGE SCALE GENOMIC DNA]</scope>
    <source>
        <strain evidence="1 2">MAFF212211</strain>
    </source>
</reference>
<name>A0AAN4Q404_PSESF</name>
<comment type="caution">
    <text evidence="1">The sequence shown here is derived from an EMBL/GenBank/DDBJ whole genome shotgun (WGS) entry which is preliminary data.</text>
</comment>
<protein>
    <submittedName>
        <fullName evidence="1">Uncharacterized protein</fullName>
    </submittedName>
</protein>
<accession>A0AAN4Q404</accession>
<dbReference type="AlphaFoldDB" id="A0AAN4Q404"/>
<proteinExistence type="predicted"/>
<dbReference type="EMBL" id="BGKA01000089">
    <property type="protein sequence ID" value="GBH16841.1"/>
    <property type="molecule type" value="Genomic_DNA"/>
</dbReference>